<evidence type="ECO:0000256" key="8">
    <source>
        <dbReference type="ARBA" id="ARBA00023125"/>
    </source>
</evidence>
<dbReference type="Pfam" id="PF00270">
    <property type="entry name" value="DEAD"/>
    <property type="match status" value="1"/>
</dbReference>
<dbReference type="InterPro" id="IPR014001">
    <property type="entry name" value="Helicase_ATP-bd"/>
</dbReference>
<sequence>MPALPKPHYPTSSNGSIRWGQLYGCSDEWLIAQAAQDFEGLLLLVTPDLHAAYRAEASLQFFAPDVPRHIFPDWETLPYDVFSPHEDIISERLKTLATLENLKRGVLIVPATTLLHRVAPTSYVHGHTFMVSKGAPLDIDKLRKQLEEAGYRHVSQVMEHGEYATRGSLVDLFPMGSNTPYRIDLFDDEIDTIRTFNPETQISEEQVDSIELLPAREFPLDEEGIKAFRRNYREQVEGDLSRSFIYESVSQGKPPAGIEYYLPLFFEHTATLFDYLPKKTLLVLSEGMEAAVAQFWESVEYRYEQRRHDVERPLLAPQKLFLTAELLGSYLREYPAIAVQRFKGIEETPPSFPLSGEGQEGASHNYPVSALPSLLIHARHEQPLFLLTNFLKDLKGRVLFTAESAGRRETFLSLLRDNQINVQTVESWQDFLSGKQAMAVTVAPLEDGFWLPDTRIAVIPENLLHGVQIQQQRRRKKTTRDADAIIRNLTDLSEGAPVVHEEHGVGRYLGLETVTAGGVTAEYLLIEYANNDRLYVPVAALHLVSRYTGADPEHAPLHRLGNDQWDRAKQKAAEKARDVAAELLDIHARRAAQQGHSFPFDDNDYRLFAGAFPFEETPDQGLAIENVIKDMRSPQPMDRVVCGDVGFGKTEVAMRAAFVAANAGKQVAMIAPTTLLVQQHLNNFRDRFADWPFRIESLSRFKTGKETTTALGELAAGKIDIVIGTHKLLQDDIQFKNLGLVIIDEEHRFGVRHKEQMKKLRANVDMLTMTATPIPRTLNMSLSGLRDLSIIATPPTQRHAIKTFVTEWNKTTVQEACARELSRGGQVYVLHNEVKTIGKIEEELTGMLPNVKVRHAHGQMRANELESIMSDFYHQRFQVLVATTIIESGIDVPTANTIIINRADKLGLAQLHQLRGRVGRSHHRAYAYLIAPPKPNMTPDAVKRLEAIESLEELGVGFTLATHDLEIRGAGELLGEGQSGQIQEIGFNLYNDLLERAVKALKSGKVPELTASSNRTTVELGAPALIPDDYLPDVHSRLILYKRVASAPTQEALDELRVEMIDRFGLLPEQTKTLFSATRVKLVAQELGIRKLDMHAKGGRIIFDDKPNVDPMKVITLIQKRPWVFKLDGQDKLRFEIELPTVEEREEWVVKVMGEIGGVIYIHERLGRCKLETISLASTPASSTVKLPRLIRIAGGD</sequence>
<keyword evidence="7 13" id="KW-0067">ATP-binding</keyword>
<dbReference type="PANTHER" id="PTHR47964">
    <property type="entry name" value="ATP-DEPENDENT DNA HELICASE HOMOLOG RECG, CHLOROPLASTIC"/>
    <property type="match status" value="1"/>
</dbReference>
<dbReference type="FunFam" id="3.40.50.300:FF:000300">
    <property type="entry name" value="Transcription-repair-coupling factor"/>
    <property type="match status" value="1"/>
</dbReference>
<keyword evidence="4 13" id="KW-0227">DNA damage</keyword>
<dbReference type="NCBIfam" id="TIGR00580">
    <property type="entry name" value="mfd"/>
    <property type="match status" value="1"/>
</dbReference>
<dbReference type="Gene3D" id="3.40.50.300">
    <property type="entry name" value="P-loop containing nucleotide triphosphate hydrolases"/>
    <property type="match status" value="2"/>
</dbReference>
<dbReference type="Gene3D" id="3.30.2060.10">
    <property type="entry name" value="Penicillin-binding protein 1b domain"/>
    <property type="match status" value="1"/>
</dbReference>
<dbReference type="GO" id="GO:0005524">
    <property type="term" value="F:ATP binding"/>
    <property type="evidence" value="ECO:0007669"/>
    <property type="project" value="UniProtKB-UniRule"/>
</dbReference>
<dbReference type="NCBIfam" id="NF007966">
    <property type="entry name" value="PRK10689.1"/>
    <property type="match status" value="1"/>
</dbReference>
<dbReference type="Proteomes" id="UP000005317">
    <property type="component" value="Unassembled WGS sequence"/>
</dbReference>
<dbReference type="InterPro" id="IPR003711">
    <property type="entry name" value="CarD-like/TRCF_RID"/>
</dbReference>
<comment type="function">
    <text evidence="13">Couples transcription and DNA repair by recognizing RNA polymerase (RNAP) stalled at DNA lesions. Mediates ATP-dependent release of RNAP and its truncated transcript from the DNA, and recruitment of nucleotide excision repair machinery to the damaged site.</text>
</comment>
<evidence type="ECO:0000256" key="5">
    <source>
        <dbReference type="ARBA" id="ARBA00022801"/>
    </source>
</evidence>
<dbReference type="SMART" id="SM01058">
    <property type="entry name" value="CarD_TRCF"/>
    <property type="match status" value="1"/>
</dbReference>
<dbReference type="Gene3D" id="3.90.1150.50">
    <property type="entry name" value="Transcription-repair-coupling factor, D7 domain"/>
    <property type="match status" value="1"/>
</dbReference>
<dbReference type="Pfam" id="PF21132">
    <property type="entry name" value="MFD_D3"/>
    <property type="match status" value="1"/>
</dbReference>
<organism evidence="16 17">
    <name type="scientific">Thiothrix nivea (strain ATCC 35100 / DSM 5205 / JP2)</name>
    <dbReference type="NCBI Taxonomy" id="870187"/>
    <lineage>
        <taxon>Bacteria</taxon>
        <taxon>Pseudomonadati</taxon>
        <taxon>Pseudomonadota</taxon>
        <taxon>Gammaproteobacteria</taxon>
        <taxon>Thiotrichales</taxon>
        <taxon>Thiotrichaceae</taxon>
        <taxon>Thiothrix</taxon>
    </lineage>
</organism>
<accession>A0A656HBG1</accession>
<dbReference type="Gene3D" id="3.40.50.11180">
    <property type="match status" value="1"/>
</dbReference>
<evidence type="ECO:0000256" key="3">
    <source>
        <dbReference type="ARBA" id="ARBA00022741"/>
    </source>
</evidence>
<evidence type="ECO:0000256" key="9">
    <source>
        <dbReference type="ARBA" id="ARBA00023204"/>
    </source>
</evidence>
<dbReference type="PROSITE" id="PS51194">
    <property type="entry name" value="HELICASE_CTER"/>
    <property type="match status" value="1"/>
</dbReference>
<dbReference type="SUPFAM" id="SSF143517">
    <property type="entry name" value="TRCF domain-like"/>
    <property type="match status" value="1"/>
</dbReference>
<dbReference type="SMART" id="SM00982">
    <property type="entry name" value="TRCF"/>
    <property type="match status" value="1"/>
</dbReference>
<dbReference type="Pfam" id="PF17757">
    <property type="entry name" value="UvrB_inter"/>
    <property type="match status" value="1"/>
</dbReference>
<evidence type="ECO:0000313" key="16">
    <source>
        <dbReference type="EMBL" id="EIJ33653.1"/>
    </source>
</evidence>
<evidence type="ECO:0000259" key="14">
    <source>
        <dbReference type="PROSITE" id="PS51192"/>
    </source>
</evidence>
<dbReference type="OrthoDB" id="9804325at2"/>
<dbReference type="SUPFAM" id="SSF52540">
    <property type="entry name" value="P-loop containing nucleoside triphosphate hydrolases"/>
    <property type="match status" value="4"/>
</dbReference>
<keyword evidence="9 13" id="KW-0234">DNA repair</keyword>
<dbReference type="InterPro" id="IPR027417">
    <property type="entry name" value="P-loop_NTPase"/>
</dbReference>
<keyword evidence="3 13" id="KW-0547">Nucleotide-binding</keyword>
<dbReference type="SMART" id="SM00490">
    <property type="entry name" value="HELICc"/>
    <property type="match status" value="1"/>
</dbReference>
<dbReference type="CDD" id="cd17991">
    <property type="entry name" value="DEXHc_TRCF"/>
    <property type="match status" value="1"/>
</dbReference>
<gene>
    <name evidence="13" type="primary">mfd</name>
    <name evidence="16" type="ORF">Thini_1029</name>
</gene>
<comment type="similarity">
    <text evidence="10 13">In the N-terminal section; belongs to the UvrB family.</text>
</comment>
<comment type="subcellular location">
    <subcellularLocation>
        <location evidence="1 13">Cytoplasm</location>
    </subcellularLocation>
</comment>
<evidence type="ECO:0000256" key="2">
    <source>
        <dbReference type="ARBA" id="ARBA00022490"/>
    </source>
</evidence>
<dbReference type="PANTHER" id="PTHR47964:SF1">
    <property type="entry name" value="ATP-DEPENDENT DNA HELICASE HOMOLOG RECG, CHLOROPLASTIC"/>
    <property type="match status" value="1"/>
</dbReference>
<evidence type="ECO:0000256" key="4">
    <source>
        <dbReference type="ARBA" id="ARBA00022763"/>
    </source>
</evidence>
<evidence type="ECO:0000313" key="17">
    <source>
        <dbReference type="Proteomes" id="UP000005317"/>
    </source>
</evidence>
<dbReference type="Gene3D" id="2.40.10.170">
    <property type="match status" value="1"/>
</dbReference>
<evidence type="ECO:0000256" key="11">
    <source>
        <dbReference type="ARBA" id="ARBA00061399"/>
    </source>
</evidence>
<keyword evidence="17" id="KW-1185">Reference proteome</keyword>
<dbReference type="InterPro" id="IPR004576">
    <property type="entry name" value="Mfd"/>
</dbReference>
<dbReference type="InterPro" id="IPR041471">
    <property type="entry name" value="UvrB_inter"/>
</dbReference>
<dbReference type="InterPro" id="IPR037235">
    <property type="entry name" value="TRCF-like_C_D7"/>
</dbReference>
<evidence type="ECO:0000256" key="1">
    <source>
        <dbReference type="ARBA" id="ARBA00004496"/>
    </source>
</evidence>
<evidence type="ECO:0000256" key="10">
    <source>
        <dbReference type="ARBA" id="ARBA00061104"/>
    </source>
</evidence>
<name>A0A656HBG1_THINJ</name>
<dbReference type="InterPro" id="IPR005118">
    <property type="entry name" value="TRCF_C"/>
</dbReference>
<dbReference type="PROSITE" id="PS51192">
    <property type="entry name" value="HELICASE_ATP_BIND_1"/>
    <property type="match status" value="1"/>
</dbReference>
<keyword evidence="5 13" id="KW-0378">Hydrolase</keyword>
<dbReference type="FunFam" id="3.40.50.300:FF:000546">
    <property type="entry name" value="Transcription-repair-coupling factor"/>
    <property type="match status" value="1"/>
</dbReference>
<dbReference type="InterPro" id="IPR047112">
    <property type="entry name" value="RecG/Mfd"/>
</dbReference>
<dbReference type="EMBL" id="JH651384">
    <property type="protein sequence ID" value="EIJ33653.1"/>
    <property type="molecule type" value="Genomic_DNA"/>
</dbReference>
<dbReference type="SUPFAM" id="SSF141259">
    <property type="entry name" value="CarD-like"/>
    <property type="match status" value="1"/>
</dbReference>
<proteinExistence type="inferred from homology"/>
<dbReference type="GO" id="GO:0003684">
    <property type="term" value="F:damaged DNA binding"/>
    <property type="evidence" value="ECO:0007669"/>
    <property type="project" value="InterPro"/>
</dbReference>
<dbReference type="GO" id="GO:0016787">
    <property type="term" value="F:hydrolase activity"/>
    <property type="evidence" value="ECO:0007669"/>
    <property type="project" value="UniProtKB-KW"/>
</dbReference>
<dbReference type="Gene3D" id="3.40.50.11140">
    <property type="match status" value="1"/>
</dbReference>
<feature type="domain" description="Helicase C-terminal" evidence="15">
    <location>
        <begin position="804"/>
        <end position="966"/>
    </location>
</feature>
<dbReference type="InterPro" id="IPR036101">
    <property type="entry name" value="CarD-like/TRCF_RID_sf"/>
</dbReference>
<dbReference type="GO" id="GO:0006355">
    <property type="term" value="P:regulation of DNA-templated transcription"/>
    <property type="evidence" value="ECO:0007669"/>
    <property type="project" value="UniProtKB-UniRule"/>
</dbReference>
<keyword evidence="2 13" id="KW-0963">Cytoplasm</keyword>
<dbReference type="AlphaFoldDB" id="A0A656HBG1"/>
<keyword evidence="6" id="KW-0347">Helicase</keyword>
<dbReference type="HAMAP" id="MF_00969">
    <property type="entry name" value="TRCF"/>
    <property type="match status" value="1"/>
</dbReference>
<dbReference type="InterPro" id="IPR011545">
    <property type="entry name" value="DEAD/DEAH_box_helicase_dom"/>
</dbReference>
<dbReference type="GO" id="GO:0000716">
    <property type="term" value="P:transcription-coupled nucleotide-excision repair, DNA damage recognition"/>
    <property type="evidence" value="ECO:0007669"/>
    <property type="project" value="UniProtKB-UniRule"/>
</dbReference>
<dbReference type="Pfam" id="PF00271">
    <property type="entry name" value="Helicase_C"/>
    <property type="match status" value="1"/>
</dbReference>
<evidence type="ECO:0000259" key="15">
    <source>
        <dbReference type="PROSITE" id="PS51194"/>
    </source>
</evidence>
<dbReference type="Pfam" id="PF03461">
    <property type="entry name" value="TRCF"/>
    <property type="match status" value="1"/>
</dbReference>
<comment type="similarity">
    <text evidence="11 13">In the C-terminal section; belongs to the helicase family. RecG subfamily.</text>
</comment>
<evidence type="ECO:0000256" key="7">
    <source>
        <dbReference type="ARBA" id="ARBA00022840"/>
    </source>
</evidence>
<reference evidence="17" key="1">
    <citation type="journal article" date="2011" name="Stand. Genomic Sci.">
        <title>Genome sequence of the filamentous, gliding Thiothrix nivea neotype strain (JP2(T)).</title>
        <authorList>
            <person name="Lapidus A."/>
            <person name="Nolan M."/>
            <person name="Lucas S."/>
            <person name="Glavina Del Rio T."/>
            <person name="Tice H."/>
            <person name="Cheng J.F."/>
            <person name="Tapia R."/>
            <person name="Han C."/>
            <person name="Goodwin L."/>
            <person name="Pitluck S."/>
            <person name="Liolios K."/>
            <person name="Pagani I."/>
            <person name="Ivanova N."/>
            <person name="Huntemann M."/>
            <person name="Mavromatis K."/>
            <person name="Mikhailova N."/>
            <person name="Pati A."/>
            <person name="Chen A."/>
            <person name="Palaniappan K."/>
            <person name="Land M."/>
            <person name="Brambilla E.M."/>
            <person name="Rohde M."/>
            <person name="Abt B."/>
            <person name="Verbarg S."/>
            <person name="Goker M."/>
            <person name="Bristow J."/>
            <person name="Eisen J.A."/>
            <person name="Markowitz V."/>
            <person name="Hugenholtz P."/>
            <person name="Kyrpides N.C."/>
            <person name="Klenk H.P."/>
            <person name="Woyke T."/>
        </authorList>
    </citation>
    <scope>NUCLEOTIDE SEQUENCE [LARGE SCALE GENOMIC DNA]</scope>
    <source>
        <strain evidence="17">ATCC 35100 / DSM 5205 / JP2</strain>
    </source>
</reference>
<keyword evidence="8 13" id="KW-0238">DNA-binding</keyword>
<evidence type="ECO:0000256" key="13">
    <source>
        <dbReference type="HAMAP-Rule" id="MF_00969"/>
    </source>
</evidence>
<feature type="domain" description="Helicase ATP-binding" evidence="14">
    <location>
        <begin position="630"/>
        <end position="791"/>
    </location>
</feature>
<dbReference type="GO" id="GO:0005737">
    <property type="term" value="C:cytoplasm"/>
    <property type="evidence" value="ECO:0007669"/>
    <property type="project" value="UniProtKB-SubCell"/>
</dbReference>
<dbReference type="InterPro" id="IPR001650">
    <property type="entry name" value="Helicase_C-like"/>
</dbReference>
<dbReference type="Pfam" id="PF02559">
    <property type="entry name" value="CarD_TRCF_RID"/>
    <property type="match status" value="1"/>
</dbReference>
<dbReference type="EC" id="3.6.4.-" evidence="13"/>
<evidence type="ECO:0000256" key="6">
    <source>
        <dbReference type="ARBA" id="ARBA00022806"/>
    </source>
</evidence>
<dbReference type="RefSeq" id="WP_002707602.1">
    <property type="nucleotide sequence ID" value="NZ_JH651384.1"/>
</dbReference>
<dbReference type="SMART" id="SM00487">
    <property type="entry name" value="DEXDc"/>
    <property type="match status" value="1"/>
</dbReference>
<dbReference type="InterPro" id="IPR048635">
    <property type="entry name" value="MFD_D3"/>
</dbReference>
<protein>
    <recommendedName>
        <fullName evidence="12 13">Transcription-repair-coupling factor</fullName>
        <shortName evidence="13">TRCF</shortName>
        <ecNumber evidence="13">3.6.4.-</ecNumber>
    </recommendedName>
</protein>
<evidence type="ECO:0000256" key="12">
    <source>
        <dbReference type="ARBA" id="ARBA00070128"/>
    </source>
</evidence>
<dbReference type="GO" id="GO:0003678">
    <property type="term" value="F:DNA helicase activity"/>
    <property type="evidence" value="ECO:0007669"/>
    <property type="project" value="TreeGrafter"/>
</dbReference>